<dbReference type="EMBL" id="JAWDKA010000001">
    <property type="protein sequence ID" value="MDV0440828.1"/>
    <property type="molecule type" value="Genomic_DNA"/>
</dbReference>
<keyword evidence="10" id="KW-1185">Reference proteome</keyword>
<evidence type="ECO:0000313" key="10">
    <source>
        <dbReference type="Proteomes" id="UP001273136"/>
    </source>
</evidence>
<dbReference type="InterPro" id="IPR015424">
    <property type="entry name" value="PyrdxlP-dep_Trfase"/>
</dbReference>
<dbReference type="CDD" id="cd06453">
    <property type="entry name" value="SufS_like"/>
    <property type="match status" value="1"/>
</dbReference>
<name>A0AAE4MBU5_9EURY</name>
<evidence type="ECO:0000256" key="3">
    <source>
        <dbReference type="ARBA" id="ARBA00012239"/>
    </source>
</evidence>
<dbReference type="InterPro" id="IPR015421">
    <property type="entry name" value="PyrdxlP-dep_Trfase_major"/>
</dbReference>
<comment type="caution">
    <text evidence="9">The sequence shown here is derived from an EMBL/GenBank/DDBJ whole genome shotgun (WGS) entry which is preliminary data.</text>
</comment>
<dbReference type="PROSITE" id="PS00595">
    <property type="entry name" value="AA_TRANSFER_CLASS_5"/>
    <property type="match status" value="1"/>
</dbReference>
<feature type="domain" description="Aminotransferase class V" evidence="8">
    <location>
        <begin position="20"/>
        <end position="390"/>
    </location>
</feature>
<dbReference type="InterPro" id="IPR010970">
    <property type="entry name" value="Cys_dSase_SufS"/>
</dbReference>
<dbReference type="PANTHER" id="PTHR43586">
    <property type="entry name" value="CYSTEINE DESULFURASE"/>
    <property type="match status" value="1"/>
</dbReference>
<dbReference type="Gene3D" id="3.40.640.10">
    <property type="entry name" value="Type I PLP-dependent aspartate aminotransferase-like (Major domain)"/>
    <property type="match status" value="1"/>
</dbReference>
<keyword evidence="4 9" id="KW-0808">Transferase</keyword>
<dbReference type="Pfam" id="PF00266">
    <property type="entry name" value="Aminotran_5"/>
    <property type="match status" value="1"/>
</dbReference>
<protein>
    <recommendedName>
        <fullName evidence="3">cysteine desulfurase</fullName>
        <ecNumber evidence="3">2.8.1.7</ecNumber>
    </recommendedName>
</protein>
<evidence type="ECO:0000259" key="8">
    <source>
        <dbReference type="Pfam" id="PF00266"/>
    </source>
</evidence>
<dbReference type="SUPFAM" id="SSF53383">
    <property type="entry name" value="PLP-dependent transferases"/>
    <property type="match status" value="1"/>
</dbReference>
<dbReference type="GO" id="GO:0006534">
    <property type="term" value="P:cysteine metabolic process"/>
    <property type="evidence" value="ECO:0007669"/>
    <property type="project" value="InterPro"/>
</dbReference>
<comment type="similarity">
    <text evidence="2">Belongs to the class-V pyridoxal-phosphate-dependent aminotransferase family. Csd subfamily.</text>
</comment>
<reference evidence="9" key="1">
    <citation type="submission" date="2023-06" db="EMBL/GenBank/DDBJ databases">
        <title>Genome sequence of Methancorpusculaceae sp. Ag1.</title>
        <authorList>
            <person name="Protasov E."/>
            <person name="Platt K."/>
            <person name="Poehlein A."/>
            <person name="Daniel R."/>
            <person name="Brune A."/>
        </authorList>
    </citation>
    <scope>NUCLEOTIDE SEQUENCE</scope>
    <source>
        <strain evidence="9">Ag1</strain>
    </source>
</reference>
<evidence type="ECO:0000256" key="2">
    <source>
        <dbReference type="ARBA" id="ARBA00010447"/>
    </source>
</evidence>
<dbReference type="InterPro" id="IPR020578">
    <property type="entry name" value="Aminotrans_V_PyrdxlP_BS"/>
</dbReference>
<evidence type="ECO:0000256" key="5">
    <source>
        <dbReference type="ARBA" id="ARBA00022898"/>
    </source>
</evidence>
<accession>A0AAE4MBU5</accession>
<dbReference type="InterPro" id="IPR015422">
    <property type="entry name" value="PyrdxlP-dep_Trfase_small"/>
</dbReference>
<dbReference type="GO" id="GO:0030170">
    <property type="term" value="F:pyridoxal phosphate binding"/>
    <property type="evidence" value="ECO:0007669"/>
    <property type="project" value="InterPro"/>
</dbReference>
<evidence type="ECO:0000256" key="4">
    <source>
        <dbReference type="ARBA" id="ARBA00022679"/>
    </source>
</evidence>
<dbReference type="EC" id="2.8.1.7" evidence="3"/>
<comment type="cofactor">
    <cofactor evidence="1 7">
        <name>pyridoxal 5'-phosphate</name>
        <dbReference type="ChEBI" id="CHEBI:597326"/>
    </cofactor>
</comment>
<evidence type="ECO:0000256" key="6">
    <source>
        <dbReference type="ARBA" id="ARBA00050776"/>
    </source>
</evidence>
<dbReference type="Gene3D" id="3.90.1150.10">
    <property type="entry name" value="Aspartate Aminotransferase, domain 1"/>
    <property type="match status" value="1"/>
</dbReference>
<dbReference type="PANTHER" id="PTHR43586:SF8">
    <property type="entry name" value="CYSTEINE DESULFURASE 1, CHLOROPLASTIC"/>
    <property type="match status" value="1"/>
</dbReference>
<keyword evidence="5" id="KW-0663">Pyridoxal phosphate</keyword>
<comment type="catalytic activity">
    <reaction evidence="6">
        <text>(sulfur carrier)-H + L-cysteine = (sulfur carrier)-SH + L-alanine</text>
        <dbReference type="Rhea" id="RHEA:43892"/>
        <dbReference type="Rhea" id="RHEA-COMP:14737"/>
        <dbReference type="Rhea" id="RHEA-COMP:14739"/>
        <dbReference type="ChEBI" id="CHEBI:29917"/>
        <dbReference type="ChEBI" id="CHEBI:35235"/>
        <dbReference type="ChEBI" id="CHEBI:57972"/>
        <dbReference type="ChEBI" id="CHEBI:64428"/>
        <dbReference type="EC" id="2.8.1.7"/>
    </reaction>
</comment>
<proteinExistence type="inferred from homology"/>
<evidence type="ECO:0000256" key="7">
    <source>
        <dbReference type="RuleBase" id="RU004504"/>
    </source>
</evidence>
<dbReference type="RefSeq" id="WP_338093225.1">
    <property type="nucleotide sequence ID" value="NZ_JAWDKA010000001.1"/>
</dbReference>
<gene>
    <name evidence="9" type="primary">csd</name>
    <name evidence="9" type="ORF">McpAg1_00040</name>
</gene>
<dbReference type="GO" id="GO:0031071">
    <property type="term" value="F:cysteine desulfurase activity"/>
    <property type="evidence" value="ECO:0007669"/>
    <property type="project" value="UniProtKB-EC"/>
</dbReference>
<sequence>MAAFDPELIRGDFPILQKLIYLDNAATSLSPRQVVEAQNDAEYNYRANVGRGIHRLSRIATHQYLEAHETLKRFFGGENGTLAFTKNTTEAINTVSLGLRWNKTDRIVTTIQDHHSNLLPWYRLKNEGRVAEVDVVRGLSGVILPEDVEACITKDTRLVAIGHASNVFGTITEAEEIAKICKDYGVLLLLDGAQTAPHLPLNLEKLGCDFFCFSGHKMLGPMGTGGLWISPDVAEPDIPAPLFAGGGMVAQVDGTSFTRVEGHARFEAGTQNVIGAVGLAEAARYLMRLGMENVADHSADLARRMISGLSEIPGVHVYTPSGVPLIGTVSFTLEDVHPHEVAYLLDEAAGIMVRSGEHCCQPLMKGLRLAGGTVRASAYCYNSEDDIDMLTATVEEIAGMVK</sequence>
<organism evidence="9 10">
    <name type="scientific">Methanorbis furvi</name>
    <dbReference type="NCBI Taxonomy" id="3028299"/>
    <lineage>
        <taxon>Archaea</taxon>
        <taxon>Methanobacteriati</taxon>
        <taxon>Methanobacteriota</taxon>
        <taxon>Stenosarchaea group</taxon>
        <taxon>Methanomicrobia</taxon>
        <taxon>Methanomicrobiales</taxon>
        <taxon>Methanocorpusculaceae</taxon>
        <taxon>Methanorbis</taxon>
    </lineage>
</organism>
<dbReference type="Proteomes" id="UP001273136">
    <property type="component" value="Unassembled WGS sequence"/>
</dbReference>
<dbReference type="AlphaFoldDB" id="A0AAE4MBU5"/>
<evidence type="ECO:0000313" key="9">
    <source>
        <dbReference type="EMBL" id="MDV0440828.1"/>
    </source>
</evidence>
<evidence type="ECO:0000256" key="1">
    <source>
        <dbReference type="ARBA" id="ARBA00001933"/>
    </source>
</evidence>
<dbReference type="InterPro" id="IPR000192">
    <property type="entry name" value="Aminotrans_V_dom"/>
</dbReference>